<dbReference type="AlphaFoldDB" id="A0A9Q2HE84"/>
<feature type="transmembrane region" description="Helical" evidence="1">
    <location>
        <begin position="346"/>
        <end position="363"/>
    </location>
</feature>
<dbReference type="InterPro" id="IPR010288">
    <property type="entry name" value="EcsB_ABC"/>
</dbReference>
<protein>
    <submittedName>
        <fullName evidence="2">ABC-2 type transport system permease protein</fullName>
    </submittedName>
</protein>
<evidence type="ECO:0000313" key="3">
    <source>
        <dbReference type="Proteomes" id="UP000579136"/>
    </source>
</evidence>
<name>A0A9Q2HE84_9STAP</name>
<dbReference type="GO" id="GO:0016020">
    <property type="term" value="C:membrane"/>
    <property type="evidence" value="ECO:0007669"/>
    <property type="project" value="InterPro"/>
</dbReference>
<dbReference type="Pfam" id="PF05975">
    <property type="entry name" value="EcsB"/>
    <property type="match status" value="1"/>
</dbReference>
<organism evidence="2 3">
    <name type="scientific">Nosocomiicoccus ampullae</name>
    <dbReference type="NCBI Taxonomy" id="489910"/>
    <lineage>
        <taxon>Bacteria</taxon>
        <taxon>Bacillati</taxon>
        <taxon>Bacillota</taxon>
        <taxon>Bacilli</taxon>
        <taxon>Bacillales</taxon>
        <taxon>Staphylococcaceae</taxon>
        <taxon>Nosocomiicoccus</taxon>
    </lineage>
</organism>
<dbReference type="PIRSF" id="PIRSF037259">
    <property type="entry name" value="EcsB_ABC"/>
    <property type="match status" value="1"/>
</dbReference>
<dbReference type="EMBL" id="JACHHF010000001">
    <property type="protein sequence ID" value="MBB5175163.1"/>
    <property type="molecule type" value="Genomic_DNA"/>
</dbReference>
<accession>A0A9Q2HE84</accession>
<keyword evidence="1" id="KW-0812">Transmembrane</keyword>
<feature type="transmembrane region" description="Helical" evidence="1">
    <location>
        <begin position="131"/>
        <end position="148"/>
    </location>
</feature>
<evidence type="ECO:0000256" key="1">
    <source>
        <dbReference type="SAM" id="Phobius"/>
    </source>
</evidence>
<gene>
    <name evidence="2" type="ORF">HNQ45_000021</name>
</gene>
<proteinExistence type="predicted"/>
<sequence>MWTDLFKTRMDKDISKRAYYMKFIFNSHFLIFLTIALGAFFYSLFGLRETLVGNIYVDMLVAVLIAFSITPTYRSLLKEADSIFLTPVEEELSGYFKQAERYSLILSYTFPVVMMFLTFMLVLINHSSEEMAVFFIGVLVAVYMTFKIKLASIHTLVNTQNLMYCLVVLNAVLFFLSLIKIYFVILIPVVLFIILTILNKKRILRVNWTGLIEYEAHEINRFNTIISMFTNVKSSEKKFKRRQYLDFLMKKHNIKNFNEKYMYDYMFHRSFLRDHDLPMIILRLILLFGIFIIWMSNIYVTIIFSLFVLYIIILQLTQIYSAQAYLLWPKIWPVSRKNIQVSYIRYSHRLVFILSLIFALLFMTLHKELFYIAIIFPIFGYILNTVFSKNVYKKENALSD</sequence>
<comment type="caution">
    <text evidence="2">The sequence shown here is derived from an EMBL/GenBank/DDBJ whole genome shotgun (WGS) entry which is preliminary data.</text>
</comment>
<keyword evidence="1" id="KW-0472">Membrane</keyword>
<feature type="transmembrane region" description="Helical" evidence="1">
    <location>
        <begin position="51"/>
        <end position="69"/>
    </location>
</feature>
<reference evidence="2 3" key="1">
    <citation type="submission" date="2020-08" db="EMBL/GenBank/DDBJ databases">
        <title>Genomic Encyclopedia of Type Strains, Phase IV (KMG-IV): sequencing the most valuable type-strain genomes for metagenomic binning, comparative biology and taxonomic classification.</title>
        <authorList>
            <person name="Goeker M."/>
        </authorList>
    </citation>
    <scope>NUCLEOTIDE SEQUENCE [LARGE SCALE GENOMIC DNA]</scope>
    <source>
        <strain evidence="2 3">DSM 19163</strain>
    </source>
</reference>
<feature type="transmembrane region" description="Helical" evidence="1">
    <location>
        <begin position="181"/>
        <end position="198"/>
    </location>
</feature>
<dbReference type="Proteomes" id="UP000579136">
    <property type="component" value="Unassembled WGS sequence"/>
</dbReference>
<feature type="transmembrane region" description="Helical" evidence="1">
    <location>
        <begin position="20"/>
        <end position="45"/>
    </location>
</feature>
<evidence type="ECO:0000313" key="2">
    <source>
        <dbReference type="EMBL" id="MBB5175163.1"/>
    </source>
</evidence>
<dbReference type="RefSeq" id="WP_183672600.1">
    <property type="nucleotide sequence ID" value="NZ_CBCRYX010000011.1"/>
</dbReference>
<feature type="transmembrane region" description="Helical" evidence="1">
    <location>
        <begin position="369"/>
        <end position="387"/>
    </location>
</feature>
<keyword evidence="1" id="KW-1133">Transmembrane helix</keyword>
<feature type="transmembrane region" description="Helical" evidence="1">
    <location>
        <begin position="105"/>
        <end position="125"/>
    </location>
</feature>
<keyword evidence="3" id="KW-1185">Reference proteome</keyword>
<feature type="transmembrane region" description="Helical" evidence="1">
    <location>
        <begin position="302"/>
        <end position="326"/>
    </location>
</feature>